<dbReference type="PANTHER" id="PTHR42693">
    <property type="entry name" value="ARYLSULFATASE FAMILY MEMBER"/>
    <property type="match status" value="1"/>
</dbReference>
<gene>
    <name evidence="9" type="ORF">GCM10023156_39920</name>
</gene>
<keyword evidence="6" id="KW-0106">Calcium</keyword>
<dbReference type="InterPro" id="IPR017850">
    <property type="entry name" value="Alkaline_phosphatase_core_sf"/>
</dbReference>
<comment type="caution">
    <text evidence="9">The sequence shown here is derived from an EMBL/GenBank/DDBJ whole genome shotgun (WGS) entry which is preliminary data.</text>
</comment>
<evidence type="ECO:0000256" key="6">
    <source>
        <dbReference type="ARBA" id="ARBA00022837"/>
    </source>
</evidence>
<reference evidence="10" key="1">
    <citation type="journal article" date="2019" name="Int. J. Syst. Evol. Microbiol.">
        <title>The Global Catalogue of Microorganisms (GCM) 10K type strain sequencing project: providing services to taxonomists for standard genome sequencing and annotation.</title>
        <authorList>
            <consortium name="The Broad Institute Genomics Platform"/>
            <consortium name="The Broad Institute Genome Sequencing Center for Infectious Disease"/>
            <person name="Wu L."/>
            <person name="Ma J."/>
        </authorList>
    </citation>
    <scope>NUCLEOTIDE SEQUENCE [LARGE SCALE GENOMIC DNA]</scope>
    <source>
        <strain evidence="10">JCM 17759</strain>
    </source>
</reference>
<dbReference type="EMBL" id="BAABGA010000049">
    <property type="protein sequence ID" value="GAA4459837.1"/>
    <property type="molecule type" value="Genomic_DNA"/>
</dbReference>
<evidence type="ECO:0000256" key="1">
    <source>
        <dbReference type="ARBA" id="ARBA00001913"/>
    </source>
</evidence>
<dbReference type="SUPFAM" id="SSF53649">
    <property type="entry name" value="Alkaline phosphatase-like"/>
    <property type="match status" value="1"/>
</dbReference>
<feature type="signal peptide" evidence="7">
    <location>
        <begin position="1"/>
        <end position="24"/>
    </location>
</feature>
<dbReference type="Gene3D" id="3.30.1120.10">
    <property type="match status" value="1"/>
</dbReference>
<dbReference type="InterPro" id="IPR000917">
    <property type="entry name" value="Sulfatase_N"/>
</dbReference>
<organism evidence="9 10">
    <name type="scientific">Novipirellula rosea</name>
    <dbReference type="NCBI Taxonomy" id="1031540"/>
    <lineage>
        <taxon>Bacteria</taxon>
        <taxon>Pseudomonadati</taxon>
        <taxon>Planctomycetota</taxon>
        <taxon>Planctomycetia</taxon>
        <taxon>Pirellulales</taxon>
        <taxon>Pirellulaceae</taxon>
        <taxon>Novipirellula</taxon>
    </lineage>
</organism>
<evidence type="ECO:0000313" key="9">
    <source>
        <dbReference type="EMBL" id="GAA4459837.1"/>
    </source>
</evidence>
<protein>
    <recommendedName>
        <fullName evidence="8">Sulfatase N-terminal domain-containing protein</fullName>
    </recommendedName>
</protein>
<feature type="domain" description="Sulfatase N-terminal" evidence="8">
    <location>
        <begin position="29"/>
        <end position="363"/>
    </location>
</feature>
<name>A0ABP8N4R6_9BACT</name>
<evidence type="ECO:0000256" key="2">
    <source>
        <dbReference type="ARBA" id="ARBA00008779"/>
    </source>
</evidence>
<evidence type="ECO:0000256" key="5">
    <source>
        <dbReference type="ARBA" id="ARBA00022801"/>
    </source>
</evidence>
<dbReference type="PANTHER" id="PTHR42693:SF42">
    <property type="entry name" value="ARYLSULFATASE G"/>
    <property type="match status" value="1"/>
</dbReference>
<comment type="similarity">
    <text evidence="2">Belongs to the sulfatase family.</text>
</comment>
<keyword evidence="3" id="KW-0479">Metal-binding</keyword>
<evidence type="ECO:0000256" key="4">
    <source>
        <dbReference type="ARBA" id="ARBA00022729"/>
    </source>
</evidence>
<dbReference type="Proteomes" id="UP001500840">
    <property type="component" value="Unassembled WGS sequence"/>
</dbReference>
<sequence length="646" mass="71589">MSELLQRSLLLGLLWCLCGTAAIASETKPNVVFILADDLGWSDTSLFQTTKFYKTPNIQRLAERGMTFTHAYASSPLCSPTRSAILTGLSPARTGITTPNCHLPQVILKATATRTGPANQRATFPSSVSRLSTEYYTLAEMFRDNGYATGHFGKWHLGATPYSPLEHGFDVDVPHWSGPGPAGSYVAPWKYPDFDPNTPNEHIEDRMAEEAVAFMELNKGKPFFLNYWMFSVHAPFDAKQSLIDEYRKRIDPNDPQRSPTYAAMIESMDDAVGTLLDTLDRLQLAENTIIVFASDNGGNMYNQVDGTTATSNAPLRGGKATMYEGGVRGPAVVVHPGVVEANSRSDEVIQSSDFYPTLLELLSINPQPNQEFDGISIVPALQGKSLGRDAIFTYFPHSPPVPEWLPPAVSVHQNDWKLIRIFHGGENGDHRYKLFNLSEDLGEQHDVSSKYPERVDAMDALIETFLENTQAVRPLPNQNFDPAKYQPAQEGIGRIKNTANPSNQKPKPKRVKPVAGWQADGTCTLAVDGDVLVVTSRGGDPYFSCPLPKPIRQQTMTLRFSMRSQSAGHAQVFWHEQGVAPAFYRDRSVRFDPEHDGRTHDYVIEFSPAKPVQAIRIDPSRAAGEMQLSNIRLTTPAGEVLHRFKP</sequence>
<dbReference type="CDD" id="cd16144">
    <property type="entry name" value="ARS_like"/>
    <property type="match status" value="1"/>
</dbReference>
<dbReference type="InterPro" id="IPR050738">
    <property type="entry name" value="Sulfatase"/>
</dbReference>
<keyword evidence="5" id="KW-0378">Hydrolase</keyword>
<dbReference type="InterPro" id="IPR024607">
    <property type="entry name" value="Sulfatase_CS"/>
</dbReference>
<comment type="cofactor">
    <cofactor evidence="1">
        <name>Ca(2+)</name>
        <dbReference type="ChEBI" id="CHEBI:29108"/>
    </cofactor>
</comment>
<feature type="chain" id="PRO_5046338813" description="Sulfatase N-terminal domain-containing protein" evidence="7">
    <location>
        <begin position="25"/>
        <end position="646"/>
    </location>
</feature>
<keyword evidence="4 7" id="KW-0732">Signal</keyword>
<evidence type="ECO:0000313" key="10">
    <source>
        <dbReference type="Proteomes" id="UP001500840"/>
    </source>
</evidence>
<dbReference type="PROSITE" id="PS00523">
    <property type="entry name" value="SULFATASE_1"/>
    <property type="match status" value="1"/>
</dbReference>
<dbReference type="Pfam" id="PF00884">
    <property type="entry name" value="Sulfatase"/>
    <property type="match status" value="1"/>
</dbReference>
<evidence type="ECO:0000256" key="3">
    <source>
        <dbReference type="ARBA" id="ARBA00022723"/>
    </source>
</evidence>
<proteinExistence type="inferred from homology"/>
<keyword evidence="10" id="KW-1185">Reference proteome</keyword>
<evidence type="ECO:0000259" key="8">
    <source>
        <dbReference type="Pfam" id="PF00884"/>
    </source>
</evidence>
<accession>A0ABP8N4R6</accession>
<evidence type="ECO:0000256" key="7">
    <source>
        <dbReference type="SAM" id="SignalP"/>
    </source>
</evidence>
<dbReference type="Gene3D" id="3.40.720.10">
    <property type="entry name" value="Alkaline Phosphatase, subunit A"/>
    <property type="match status" value="1"/>
</dbReference>